<gene>
    <name evidence="2" type="ORF">TI39_contig4173g00022</name>
</gene>
<dbReference type="InterPro" id="IPR039100">
    <property type="entry name" value="Sdo1/SBDS-like"/>
</dbReference>
<comment type="caution">
    <text evidence="2">The sequence shown here is derived from an EMBL/GenBank/DDBJ whole genome shotgun (WGS) entry which is preliminary data.</text>
</comment>
<dbReference type="EMBL" id="LAFY01004132">
    <property type="protein sequence ID" value="KJX94629.1"/>
    <property type="molecule type" value="Genomic_DNA"/>
</dbReference>
<dbReference type="Gene3D" id="3.30.1250.10">
    <property type="entry name" value="Ribosome maturation protein SBDS, N-terminal domain"/>
    <property type="match status" value="1"/>
</dbReference>
<dbReference type="InterPro" id="IPR019783">
    <property type="entry name" value="SDO1/SBDS_N"/>
</dbReference>
<dbReference type="InterPro" id="IPR036786">
    <property type="entry name" value="Ribosome_mat_SBDS_N_sf"/>
</dbReference>
<accession>A0A0F4GBA5</accession>
<organism evidence="2 3">
    <name type="scientific">Zymoseptoria brevis</name>
    <dbReference type="NCBI Taxonomy" id="1047168"/>
    <lineage>
        <taxon>Eukaryota</taxon>
        <taxon>Fungi</taxon>
        <taxon>Dikarya</taxon>
        <taxon>Ascomycota</taxon>
        <taxon>Pezizomycotina</taxon>
        <taxon>Dothideomycetes</taxon>
        <taxon>Dothideomycetidae</taxon>
        <taxon>Mycosphaerellales</taxon>
        <taxon>Mycosphaerellaceae</taxon>
        <taxon>Zymoseptoria</taxon>
    </lineage>
</organism>
<dbReference type="Pfam" id="PF01172">
    <property type="entry name" value="SBDS_N"/>
    <property type="match status" value="1"/>
</dbReference>
<reference evidence="2 3" key="1">
    <citation type="submission" date="2015-03" db="EMBL/GenBank/DDBJ databases">
        <title>RNA-seq based gene annotation and comparative genomics of four Zymoseptoria species reveal species-specific pathogenicity related genes and transposable element activity.</title>
        <authorList>
            <person name="Grandaubert J."/>
            <person name="Bhattacharyya A."/>
            <person name="Stukenbrock E.H."/>
        </authorList>
    </citation>
    <scope>NUCLEOTIDE SEQUENCE [LARGE SCALE GENOMIC DNA]</scope>
    <source>
        <strain evidence="2 3">Zb18110</strain>
    </source>
</reference>
<proteinExistence type="predicted"/>
<dbReference type="OrthoDB" id="2567806at2759"/>
<evidence type="ECO:0000259" key="1">
    <source>
        <dbReference type="Pfam" id="PF01172"/>
    </source>
</evidence>
<feature type="domain" description="Ribosome maturation protein SDO1/SBDS N-terminal" evidence="1">
    <location>
        <begin position="8"/>
        <end position="94"/>
    </location>
</feature>
<dbReference type="STRING" id="1047168.A0A0F4GBA5"/>
<dbReference type="AlphaFoldDB" id="A0A0F4GBA5"/>
<dbReference type="PANTHER" id="PTHR10927">
    <property type="entry name" value="RIBOSOME MATURATION PROTEIN SBDS"/>
    <property type="match status" value="1"/>
</dbReference>
<evidence type="ECO:0000313" key="3">
    <source>
        <dbReference type="Proteomes" id="UP000033647"/>
    </source>
</evidence>
<evidence type="ECO:0000313" key="2">
    <source>
        <dbReference type="EMBL" id="KJX94629.1"/>
    </source>
</evidence>
<name>A0A0F4GBA5_9PEZI</name>
<keyword evidence="3" id="KW-1185">Reference proteome</keyword>
<dbReference type="SUPFAM" id="SSF89895">
    <property type="entry name" value="FYSH domain"/>
    <property type="match status" value="1"/>
</dbReference>
<sequence length="113" mass="11806">MKGNASEVKVHYKGNNDDFIVIVDSVQAVKDWKKDSSVPLAQVVSSFKVFVTGGHGNQGILDGASKGSLESEFGTSNDDEVVKQILEKGSIVETGSAGRDGVKNVSQGGSVAH</sequence>
<protein>
    <submittedName>
        <fullName evidence="2">Shwachman-bodian-diamond syndrome protein</fullName>
    </submittedName>
</protein>
<dbReference type="PANTHER" id="PTHR10927:SF2">
    <property type="entry name" value="RESTRICTION OF TELOMERE CAPPING PROTEIN 3"/>
    <property type="match status" value="1"/>
</dbReference>
<dbReference type="Proteomes" id="UP000033647">
    <property type="component" value="Unassembled WGS sequence"/>
</dbReference>